<evidence type="ECO:0000256" key="2">
    <source>
        <dbReference type="ARBA" id="ARBA00022842"/>
    </source>
</evidence>
<dbReference type="Pfam" id="PF00702">
    <property type="entry name" value="Hydrolase"/>
    <property type="match status" value="1"/>
</dbReference>
<dbReference type="SUPFAM" id="SSF56784">
    <property type="entry name" value="HAD-like"/>
    <property type="match status" value="1"/>
</dbReference>
<feature type="compositionally biased region" description="Gly residues" evidence="3">
    <location>
        <begin position="8"/>
        <end position="26"/>
    </location>
</feature>
<proteinExistence type="predicted"/>
<organism evidence="4 5">
    <name type="scientific">Microcella frigidaquae</name>
    <dbReference type="NCBI Taxonomy" id="424758"/>
    <lineage>
        <taxon>Bacteria</taxon>
        <taxon>Bacillati</taxon>
        <taxon>Actinomycetota</taxon>
        <taxon>Actinomycetes</taxon>
        <taxon>Micrococcales</taxon>
        <taxon>Microbacteriaceae</taxon>
        <taxon>Microcella</taxon>
    </lineage>
</organism>
<accession>A0A840XJJ9</accession>
<evidence type="ECO:0000256" key="1">
    <source>
        <dbReference type="ARBA" id="ARBA00022801"/>
    </source>
</evidence>
<keyword evidence="1 4" id="KW-0378">Hydrolase</keyword>
<dbReference type="PANTHER" id="PTHR46470">
    <property type="entry name" value="N-ACYLNEURAMINATE-9-PHOSPHATASE"/>
    <property type="match status" value="1"/>
</dbReference>
<comment type="caution">
    <text evidence="4">The sequence shown here is derived from an EMBL/GenBank/DDBJ whole genome shotgun (WGS) entry which is preliminary data.</text>
</comment>
<dbReference type="InterPro" id="IPR023214">
    <property type="entry name" value="HAD_sf"/>
</dbReference>
<sequence length="288" mass="30356">MSAADSGAGTGAAGSGAGAGAAGSGAGGRRIRALLFDLDDTLMAHTRAVDEAIARAQGAAGGAFGADDTSAVQRRWAELEEHHYTRYLTGELTYLGQRIWRARDLLAPYGIELEDDAALAWFDDYLVGYRDAWRLFEDVLPALAALRAARPDLLLGIITNGDLAFQADKLHRIALWDELDLTPVRADGSVDDRTRRGRLIASGELGVTKPDARIFHAATAALGVESGACAYVGDRVRTDAVGAHAAGMLGIWLDRGDARNPVTDGAEGEPPAGVARIRTLTELPALLA</sequence>
<name>A0A840XJJ9_9MICO</name>
<dbReference type="Gene3D" id="1.20.120.1600">
    <property type="match status" value="1"/>
</dbReference>
<dbReference type="Gene3D" id="3.40.50.1000">
    <property type="entry name" value="HAD superfamily/HAD-like"/>
    <property type="match status" value="1"/>
</dbReference>
<evidence type="ECO:0000313" key="5">
    <source>
        <dbReference type="Proteomes" id="UP000552883"/>
    </source>
</evidence>
<dbReference type="InterPro" id="IPR036412">
    <property type="entry name" value="HAD-like_sf"/>
</dbReference>
<dbReference type="SFLD" id="SFLDS00003">
    <property type="entry name" value="Haloacid_Dehalogenase"/>
    <property type="match status" value="1"/>
</dbReference>
<evidence type="ECO:0000313" key="4">
    <source>
        <dbReference type="EMBL" id="MBB5618466.1"/>
    </source>
</evidence>
<feature type="region of interest" description="Disordered" evidence="3">
    <location>
        <begin position="1"/>
        <end position="26"/>
    </location>
</feature>
<dbReference type="PANTHER" id="PTHR46470:SF4">
    <property type="entry name" value="5-AMINO-6-(5-PHOSPHO-D-RIBITYLAMINO)URACIL PHOSPHATASE YIGB"/>
    <property type="match status" value="1"/>
</dbReference>
<dbReference type="SFLD" id="SFLDG01129">
    <property type="entry name" value="C1.5:_HAD__Beta-PGM__Phosphata"/>
    <property type="match status" value="1"/>
</dbReference>
<keyword evidence="5" id="KW-1185">Reference proteome</keyword>
<gene>
    <name evidence="4" type="ORF">BJ959_001962</name>
</gene>
<reference evidence="4 5" key="1">
    <citation type="submission" date="2020-08" db="EMBL/GenBank/DDBJ databases">
        <title>Sequencing the genomes of 1000 actinobacteria strains.</title>
        <authorList>
            <person name="Klenk H.-P."/>
        </authorList>
    </citation>
    <scope>NUCLEOTIDE SEQUENCE [LARGE SCALE GENOMIC DNA]</scope>
    <source>
        <strain evidence="4 5">DSM 23889</strain>
    </source>
</reference>
<dbReference type="RefSeq" id="WP_153981497.1">
    <property type="nucleotide sequence ID" value="NZ_BAAANZ010000002.1"/>
</dbReference>
<dbReference type="Proteomes" id="UP000552883">
    <property type="component" value="Unassembled WGS sequence"/>
</dbReference>
<dbReference type="InterPro" id="IPR051400">
    <property type="entry name" value="HAD-like_hydrolase"/>
</dbReference>
<dbReference type="OrthoDB" id="9810501at2"/>
<protein>
    <submittedName>
        <fullName evidence="4">Putative hydrolase of the HAD superfamily</fullName>
    </submittedName>
</protein>
<keyword evidence="2" id="KW-0460">Magnesium</keyword>
<evidence type="ECO:0000256" key="3">
    <source>
        <dbReference type="SAM" id="MobiDB-lite"/>
    </source>
</evidence>
<dbReference type="GO" id="GO:0016787">
    <property type="term" value="F:hydrolase activity"/>
    <property type="evidence" value="ECO:0007669"/>
    <property type="project" value="UniProtKB-KW"/>
</dbReference>
<dbReference type="EMBL" id="JACHBS010000001">
    <property type="protein sequence ID" value="MBB5618466.1"/>
    <property type="molecule type" value="Genomic_DNA"/>
</dbReference>
<dbReference type="AlphaFoldDB" id="A0A840XJJ9"/>